<dbReference type="InterPro" id="IPR051551">
    <property type="entry name" value="Autotransporter_adhesion"/>
</dbReference>
<dbReference type="SMART" id="SM00869">
    <property type="entry name" value="Autotransporter"/>
    <property type="match status" value="1"/>
</dbReference>
<dbReference type="InterPro" id="IPR003991">
    <property type="entry name" value="Pertactin_virulence_factor"/>
</dbReference>
<organism evidence="2 3">
    <name type="scientific">Cupriavidus basilensis</name>
    <dbReference type="NCBI Taxonomy" id="68895"/>
    <lineage>
        <taxon>Bacteria</taxon>
        <taxon>Pseudomonadati</taxon>
        <taxon>Pseudomonadota</taxon>
        <taxon>Betaproteobacteria</taxon>
        <taxon>Burkholderiales</taxon>
        <taxon>Burkholderiaceae</taxon>
        <taxon>Cupriavidus</taxon>
    </lineage>
</organism>
<dbReference type="InterPro" id="IPR005546">
    <property type="entry name" value="Autotransporte_beta"/>
</dbReference>
<dbReference type="InterPro" id="IPR036709">
    <property type="entry name" value="Autotransporte_beta_dom_sf"/>
</dbReference>
<dbReference type="InterPro" id="IPR006315">
    <property type="entry name" value="OM_autotransptr_brl_dom"/>
</dbReference>
<dbReference type="PRINTS" id="PR01484">
    <property type="entry name" value="PRTACTNFAMLY"/>
</dbReference>
<accession>A0A643FXA4</accession>
<dbReference type="PANTHER" id="PTHR35037">
    <property type="entry name" value="C-TERMINAL REGION OF AIDA-LIKE PROTEIN"/>
    <property type="match status" value="1"/>
</dbReference>
<dbReference type="Pfam" id="PF03797">
    <property type="entry name" value="Autotransporter"/>
    <property type="match status" value="1"/>
</dbReference>
<dbReference type="AlphaFoldDB" id="A0A643FXA4"/>
<evidence type="ECO:0000259" key="1">
    <source>
        <dbReference type="PROSITE" id="PS51208"/>
    </source>
</evidence>
<evidence type="ECO:0000313" key="3">
    <source>
        <dbReference type="Proteomes" id="UP000397656"/>
    </source>
</evidence>
<dbReference type="Gene3D" id="2.40.128.130">
    <property type="entry name" value="Autotransporter beta-domain"/>
    <property type="match status" value="1"/>
</dbReference>
<gene>
    <name evidence="2" type="ORF">F7R26_008530</name>
</gene>
<reference evidence="2 3" key="1">
    <citation type="submission" date="2020-10" db="EMBL/GenBank/DDBJ databases">
        <title>Complete genome sequence of Cupriavidus basilensis CCUG 49340T.</title>
        <authorList>
            <person name="Salva-Serra F."/>
            <person name="Donoso R.A."/>
            <person name="Cho K.H."/>
            <person name="Yoo J.A."/>
            <person name="Lee K."/>
            <person name="Yoon S.-H."/>
            <person name="Perez-Pantoja D."/>
            <person name="Moore E.R.B."/>
        </authorList>
    </citation>
    <scope>NUCLEOTIDE SEQUENCE [LARGE SCALE GENOMIC DNA]</scope>
    <source>
        <strain evidence="3">CCUG 49340</strain>
    </source>
</reference>
<dbReference type="PROSITE" id="PS51208">
    <property type="entry name" value="AUTOTRANSPORTER"/>
    <property type="match status" value="1"/>
</dbReference>
<protein>
    <submittedName>
        <fullName evidence="2">Autotransporter outer membrane beta-barrel domain-containing protein</fullName>
    </submittedName>
</protein>
<dbReference type="EMBL" id="CP062803">
    <property type="protein sequence ID" value="QOT78045.1"/>
    <property type="molecule type" value="Genomic_DNA"/>
</dbReference>
<dbReference type="Proteomes" id="UP000397656">
    <property type="component" value="Chromosome 1"/>
</dbReference>
<evidence type="ECO:0000313" key="2">
    <source>
        <dbReference type="EMBL" id="QOT78045.1"/>
    </source>
</evidence>
<dbReference type="GO" id="GO:0019867">
    <property type="term" value="C:outer membrane"/>
    <property type="evidence" value="ECO:0007669"/>
    <property type="project" value="InterPro"/>
</dbReference>
<name>A0A643FXA4_9BURK</name>
<dbReference type="NCBIfam" id="TIGR01414">
    <property type="entry name" value="autotrans_barl"/>
    <property type="match status" value="1"/>
</dbReference>
<feature type="domain" description="Autotransporter" evidence="1">
    <location>
        <begin position="6"/>
        <end position="274"/>
    </location>
</feature>
<sequence length="274" mass="29275">MGELRQDKNEGGVWVRGFGERQKLDNRGARSFEQTVGGLEVGVDRSLPVEGGRWYVGGMTGYSATDRRFRGEGTGGADSYHVGGYATWLADAGWYVDGVFKANKIQQNFAVVATDGRSVKADSHQNAIGVSVETGRQVRFGLGWFVEPQVALSMLRASGASYRASNGLQVDADSGNSMRLRVGSLLGRRIALANGGTVQPYVKLSLSQELDGKSTVRTNGVATQTDLSGGLAELGVGVAASLGTNHRLYADYGYASGARLDNPWSVGMGYRYSW</sequence>
<dbReference type="SUPFAM" id="SSF103515">
    <property type="entry name" value="Autotransporter"/>
    <property type="match status" value="1"/>
</dbReference>
<dbReference type="PANTHER" id="PTHR35037:SF7">
    <property type="entry name" value="AUTOTRANSPORTER"/>
    <property type="match status" value="1"/>
</dbReference>
<proteinExistence type="predicted"/>